<evidence type="ECO:0000259" key="3">
    <source>
        <dbReference type="Pfam" id="PF07731"/>
    </source>
</evidence>
<reference evidence="4" key="1">
    <citation type="submission" date="2019-09" db="EMBL/GenBank/DDBJ databases">
        <authorList>
            <person name="Zhang L."/>
        </authorList>
    </citation>
    <scope>NUCLEOTIDE SEQUENCE</scope>
</reference>
<evidence type="ECO:0000256" key="2">
    <source>
        <dbReference type="SAM" id="MobiDB-lite"/>
    </source>
</evidence>
<feature type="domain" description="Plastocyanin-like" evidence="3">
    <location>
        <begin position="110"/>
        <end position="195"/>
    </location>
</feature>
<dbReference type="EMBL" id="LR721777">
    <property type="protein sequence ID" value="VVV78943.1"/>
    <property type="molecule type" value="Genomic_DNA"/>
</dbReference>
<dbReference type="GO" id="GO:0005507">
    <property type="term" value="F:copper ion binding"/>
    <property type="evidence" value="ECO:0007669"/>
    <property type="project" value="InterPro"/>
</dbReference>
<dbReference type="Gene3D" id="2.60.40.420">
    <property type="entry name" value="Cupredoxins - blue copper proteins"/>
    <property type="match status" value="1"/>
</dbReference>
<dbReference type="InterPro" id="IPR011706">
    <property type="entry name" value="Cu-oxidase_C"/>
</dbReference>
<dbReference type="AlphaFoldDB" id="A0A5K0YQJ8"/>
<dbReference type="Gramene" id="NC12G0189630.1">
    <property type="protein sequence ID" value="NC12G0189630.1:cds"/>
    <property type="gene ID" value="NC12G0189630"/>
</dbReference>
<gene>
    <name evidence="4" type="ORF">NYM_LOCUS8847</name>
</gene>
<protein>
    <recommendedName>
        <fullName evidence="3">Plastocyanin-like domain-containing protein</fullName>
    </recommendedName>
</protein>
<proteinExistence type="inferred from homology"/>
<comment type="similarity">
    <text evidence="1">Belongs to the multicopper oxidase family.</text>
</comment>
<dbReference type="GO" id="GO:0016491">
    <property type="term" value="F:oxidoreductase activity"/>
    <property type="evidence" value="ECO:0007669"/>
    <property type="project" value="InterPro"/>
</dbReference>
<accession>A0A5K0YQJ8</accession>
<dbReference type="InterPro" id="IPR008972">
    <property type="entry name" value="Cupredoxin"/>
</dbReference>
<organism evidence="4">
    <name type="scientific">Nymphaea colorata</name>
    <name type="common">pocket water lily</name>
    <dbReference type="NCBI Taxonomy" id="210225"/>
    <lineage>
        <taxon>Eukaryota</taxon>
        <taxon>Viridiplantae</taxon>
        <taxon>Streptophyta</taxon>
        <taxon>Embryophyta</taxon>
        <taxon>Tracheophyta</taxon>
        <taxon>Spermatophyta</taxon>
        <taxon>Magnoliopsida</taxon>
        <taxon>Nymphaeales</taxon>
        <taxon>Nymphaeaceae</taxon>
        <taxon>Nymphaea</taxon>
    </lineage>
</organism>
<evidence type="ECO:0000256" key="1">
    <source>
        <dbReference type="ARBA" id="ARBA00010609"/>
    </source>
</evidence>
<feature type="compositionally biased region" description="Basic residues" evidence="2">
    <location>
        <begin position="35"/>
        <end position="44"/>
    </location>
</feature>
<name>A0A5K0YQJ8_9MAGN</name>
<evidence type="ECO:0000313" key="4">
    <source>
        <dbReference type="EMBL" id="VVV78943.1"/>
    </source>
</evidence>
<feature type="region of interest" description="Disordered" evidence="2">
    <location>
        <begin position="26"/>
        <end position="51"/>
    </location>
</feature>
<sequence>MPPLLAKNNTNFVKSFNDRLRSQKPHLCSVTPHHSSSHRPRPALHSRVGQGPLPVVCKRDQVQWINKQHHVLAAHGGATSGALLQDGGSIQDGFPRPADFRVQFHRRALGGQPWHQGGHQIELDLPQFHRPVGATDESHPFHSMATITCRRKWSRQLQSKQSPCQLQLVCPPESNTIAIPMAGWTAVGFRANNPGNQSSNTTTHHESC</sequence>
<dbReference type="Pfam" id="PF07731">
    <property type="entry name" value="Cu-oxidase_2"/>
    <property type="match status" value="1"/>
</dbReference>